<dbReference type="KEGG" id="ttc:FOKN1_1467"/>
<reference evidence="2 3" key="1">
    <citation type="submission" date="2017-05" db="EMBL/GenBank/DDBJ databases">
        <title>Thiocyanate degradation by Thiohalobacter thiocyanaticus FOKN1.</title>
        <authorList>
            <person name="Oshiki M."/>
            <person name="Fukushima T."/>
            <person name="Kawano S."/>
            <person name="Nakagawa J."/>
        </authorList>
    </citation>
    <scope>NUCLEOTIDE SEQUENCE [LARGE SCALE GENOMIC DNA]</scope>
    <source>
        <strain evidence="2 3">FOKN1</strain>
    </source>
</reference>
<dbReference type="Proteomes" id="UP000218765">
    <property type="component" value="Chromosome"/>
</dbReference>
<dbReference type="GO" id="GO:0004674">
    <property type="term" value="F:protein serine/threonine kinase activity"/>
    <property type="evidence" value="ECO:0007669"/>
    <property type="project" value="UniProtKB-KW"/>
</dbReference>
<dbReference type="RefSeq" id="WP_172844219.1">
    <property type="nucleotide sequence ID" value="NZ_AP018052.1"/>
</dbReference>
<feature type="compositionally biased region" description="Polar residues" evidence="1">
    <location>
        <begin position="87"/>
        <end position="99"/>
    </location>
</feature>
<protein>
    <submittedName>
        <fullName evidence="2">Serine/threonine protein kinase</fullName>
    </submittedName>
</protein>
<keyword evidence="2" id="KW-0808">Transferase</keyword>
<keyword evidence="3" id="KW-1185">Reference proteome</keyword>
<proteinExistence type="predicted"/>
<feature type="region of interest" description="Disordered" evidence="1">
    <location>
        <begin position="87"/>
        <end position="120"/>
    </location>
</feature>
<organism evidence="2 3">
    <name type="scientific">Thiohalobacter thiocyanaticus</name>
    <dbReference type="NCBI Taxonomy" id="585455"/>
    <lineage>
        <taxon>Bacteria</taxon>
        <taxon>Pseudomonadati</taxon>
        <taxon>Pseudomonadota</taxon>
        <taxon>Gammaproteobacteria</taxon>
        <taxon>Thiohalobacterales</taxon>
        <taxon>Thiohalobacteraceae</taxon>
        <taxon>Thiohalobacter</taxon>
    </lineage>
</organism>
<keyword evidence="2" id="KW-0418">Kinase</keyword>
<evidence type="ECO:0000313" key="2">
    <source>
        <dbReference type="EMBL" id="BAZ93863.1"/>
    </source>
</evidence>
<keyword evidence="2" id="KW-0723">Serine/threonine-protein kinase</keyword>
<evidence type="ECO:0000313" key="3">
    <source>
        <dbReference type="Proteomes" id="UP000218765"/>
    </source>
</evidence>
<sequence>MFNELDHRAQILAAPGIGFYYEDLAISRHEMIPPEPFIAPGCAVRGVATHQALSVIAGPLSGQSAPSKPPFRRNVKIPTGKIKSVTDYTESTENATTKAVRSPLDLNRRHSGAGGMTENP</sequence>
<name>A0A1Z4VQV2_9GAMM</name>
<feature type="region of interest" description="Disordered" evidence="1">
    <location>
        <begin position="59"/>
        <end position="78"/>
    </location>
</feature>
<dbReference type="EMBL" id="AP018052">
    <property type="protein sequence ID" value="BAZ93863.1"/>
    <property type="molecule type" value="Genomic_DNA"/>
</dbReference>
<accession>A0A1Z4VQV2</accession>
<gene>
    <name evidence="2" type="ORF">FOKN1_1467</name>
</gene>
<dbReference type="AlphaFoldDB" id="A0A1Z4VQV2"/>
<evidence type="ECO:0000256" key="1">
    <source>
        <dbReference type="SAM" id="MobiDB-lite"/>
    </source>
</evidence>